<dbReference type="AlphaFoldDB" id="Q2NK81"/>
<dbReference type="Proteomes" id="UP000001934">
    <property type="component" value="Chromosome"/>
</dbReference>
<name>Q2NK81_AYWBP</name>
<organism evidence="2 3">
    <name type="scientific">Aster yellows witches'-broom phytoplasma (strain AYWB)</name>
    <dbReference type="NCBI Taxonomy" id="322098"/>
    <lineage>
        <taxon>Bacteria</taxon>
        <taxon>Bacillati</taxon>
        <taxon>Mycoplasmatota</taxon>
        <taxon>Mollicutes</taxon>
        <taxon>Acholeplasmatales</taxon>
        <taxon>Acholeplasmataceae</taxon>
        <taxon>Candidatus Phytoplasma</taxon>
        <taxon>16SrI (Aster yellows group)</taxon>
    </lineage>
</organism>
<dbReference type="eggNOG" id="COG1191">
    <property type="taxonomic scope" value="Bacteria"/>
</dbReference>
<proteinExistence type="predicted"/>
<dbReference type="GO" id="GO:0003700">
    <property type="term" value="F:DNA-binding transcription factor activity"/>
    <property type="evidence" value="ECO:0007669"/>
    <property type="project" value="InterPro"/>
</dbReference>
<dbReference type="Gene3D" id="1.10.1740.10">
    <property type="match status" value="1"/>
</dbReference>
<protein>
    <recommendedName>
        <fullName evidence="1">RNA polymerase sigma-70 region 2 domain-containing protein</fullName>
    </recommendedName>
</protein>
<feature type="domain" description="RNA polymerase sigma-70 region 2" evidence="1">
    <location>
        <begin position="13"/>
        <end position="57"/>
    </location>
</feature>
<sequence length="60" mass="7156">MKQFKYYLLVLTKEDLYQEGFLGLIKALNNYENLDYDFITYTTPTIKSEIKELIRKSNSP</sequence>
<dbReference type="EMBL" id="CP000061">
    <property type="protein sequence ID" value="ABC65162.1"/>
    <property type="molecule type" value="Genomic_DNA"/>
</dbReference>
<gene>
    <name evidence="2" type="ordered locus">AYWB_045</name>
</gene>
<dbReference type="Pfam" id="PF04542">
    <property type="entry name" value="Sigma70_r2"/>
    <property type="match status" value="1"/>
</dbReference>
<reference evidence="2 3" key="1">
    <citation type="journal article" date="2006" name="J. Bacteriol.">
        <title>Living with genome instability: the adaptation of phytoplasmas to diverse environments of their insect and plant hosts.</title>
        <authorList>
            <person name="Bai X."/>
            <person name="Zhang J."/>
            <person name="Ewing A."/>
            <person name="Miller S.A."/>
            <person name="Jancso Radek A."/>
            <person name="Shevchenko D.V."/>
            <person name="Tsukerman K."/>
            <person name="Walunas T."/>
            <person name="Lapidus A."/>
            <person name="Campbell J.W."/>
            <person name="Hogenhout S.A."/>
        </authorList>
    </citation>
    <scope>NUCLEOTIDE SEQUENCE [LARGE SCALE GENOMIC DNA]</scope>
    <source>
        <strain evidence="2 3">AYWB</strain>
    </source>
</reference>
<accession>Q2NK81</accession>
<evidence type="ECO:0000313" key="3">
    <source>
        <dbReference type="Proteomes" id="UP000001934"/>
    </source>
</evidence>
<evidence type="ECO:0000313" key="2">
    <source>
        <dbReference type="EMBL" id="ABC65162.1"/>
    </source>
</evidence>
<dbReference type="InterPro" id="IPR013325">
    <property type="entry name" value="RNA_pol_sigma_r2"/>
</dbReference>
<dbReference type="GO" id="GO:0006352">
    <property type="term" value="P:DNA-templated transcription initiation"/>
    <property type="evidence" value="ECO:0007669"/>
    <property type="project" value="InterPro"/>
</dbReference>
<dbReference type="SUPFAM" id="SSF88946">
    <property type="entry name" value="Sigma2 domain of RNA polymerase sigma factors"/>
    <property type="match status" value="1"/>
</dbReference>
<evidence type="ECO:0000259" key="1">
    <source>
        <dbReference type="Pfam" id="PF04542"/>
    </source>
</evidence>
<dbReference type="InterPro" id="IPR007627">
    <property type="entry name" value="RNA_pol_sigma70_r2"/>
</dbReference>
<dbReference type="HOGENOM" id="CLU_2931168_0_0_14"/>
<dbReference type="PhylomeDB" id="Q2NK81"/>
<dbReference type="KEGG" id="ayw:AYWB_045"/>
<keyword evidence="3" id="KW-1185">Reference proteome</keyword>